<proteinExistence type="inferred from homology"/>
<accession>A0A941HQ08</accession>
<evidence type="ECO:0000256" key="1">
    <source>
        <dbReference type="ARBA" id="ARBA00009677"/>
    </source>
</evidence>
<dbReference type="PANTHER" id="PTHR30435:SF19">
    <property type="entry name" value="FLAGELLAR BASAL-BODY ROD PROTEIN FLGG"/>
    <property type="match status" value="1"/>
</dbReference>
<dbReference type="InterPro" id="IPR001444">
    <property type="entry name" value="Flag_bb_rod_N"/>
</dbReference>
<feature type="domain" description="Flagellar hook protein FlgE/F/G-like D1" evidence="5">
    <location>
        <begin position="96"/>
        <end position="138"/>
    </location>
</feature>
<keyword evidence="6" id="KW-0966">Cell projection</keyword>
<dbReference type="InterPro" id="IPR020013">
    <property type="entry name" value="Flagellar_FlgE/F/G"/>
</dbReference>
<keyword evidence="2" id="KW-0975">Bacterial flagellum</keyword>
<dbReference type="NCBIfam" id="TIGR03506">
    <property type="entry name" value="FlgEFG_subfam"/>
    <property type="match status" value="1"/>
</dbReference>
<feature type="domain" description="Flagellar basal body rod protein N-terminal" evidence="3">
    <location>
        <begin position="13"/>
        <end position="36"/>
    </location>
</feature>
<dbReference type="InterPro" id="IPR037925">
    <property type="entry name" value="FlgE/F/G-like"/>
</dbReference>
<dbReference type="GO" id="GO:0009425">
    <property type="term" value="C:bacterial-type flagellum basal body"/>
    <property type="evidence" value="ECO:0007669"/>
    <property type="project" value="UniProtKB-SubCell"/>
</dbReference>
<dbReference type="InterPro" id="IPR010930">
    <property type="entry name" value="Flg_bb/hook_C_dom"/>
</dbReference>
<dbReference type="Pfam" id="PF06429">
    <property type="entry name" value="Flg_bbr_C"/>
    <property type="match status" value="1"/>
</dbReference>
<gene>
    <name evidence="6" type="ORF">KCG48_06250</name>
</gene>
<evidence type="ECO:0000259" key="4">
    <source>
        <dbReference type="Pfam" id="PF06429"/>
    </source>
</evidence>
<feature type="domain" description="Flagellar basal-body/hook protein C-terminal" evidence="4">
    <location>
        <begin position="204"/>
        <end position="247"/>
    </location>
</feature>
<dbReference type="PANTHER" id="PTHR30435">
    <property type="entry name" value="FLAGELLAR PROTEIN"/>
    <property type="match status" value="1"/>
</dbReference>
<dbReference type="AlphaFoldDB" id="A0A941HQ08"/>
<evidence type="ECO:0000259" key="3">
    <source>
        <dbReference type="Pfam" id="PF00460"/>
    </source>
</evidence>
<dbReference type="RefSeq" id="WP_211800634.1">
    <property type="nucleotide sequence ID" value="NZ_JAGSCS010000006.1"/>
</dbReference>
<comment type="caution">
    <text evidence="6">The sequence shown here is derived from an EMBL/GenBank/DDBJ whole genome shotgun (WGS) entry which is preliminary data.</text>
</comment>
<reference evidence="6" key="1">
    <citation type="submission" date="2021-04" db="EMBL/GenBank/DDBJ databases">
        <title>Proteiniclasticum sedimins sp. nov., an obligate anaerobic bacterium isolated from anaerobic sludge.</title>
        <authorList>
            <person name="Liu J."/>
        </authorList>
    </citation>
    <scope>NUCLEOTIDE SEQUENCE</scope>
    <source>
        <strain evidence="6">BAD-10</strain>
    </source>
</reference>
<keyword evidence="6" id="KW-0282">Flagellum</keyword>
<dbReference type="GO" id="GO:0071978">
    <property type="term" value="P:bacterial-type flagellum-dependent swarming motility"/>
    <property type="evidence" value="ECO:0007669"/>
    <property type="project" value="TreeGrafter"/>
</dbReference>
<organism evidence="6 7">
    <name type="scientific">Proteiniclasticum sediminis</name>
    <dbReference type="NCBI Taxonomy" id="2804028"/>
    <lineage>
        <taxon>Bacteria</taxon>
        <taxon>Bacillati</taxon>
        <taxon>Bacillota</taxon>
        <taxon>Clostridia</taxon>
        <taxon>Eubacteriales</taxon>
        <taxon>Clostridiaceae</taxon>
        <taxon>Proteiniclasticum</taxon>
    </lineage>
</organism>
<protein>
    <submittedName>
        <fullName evidence="6">Flagellar hook-basal body complex protein</fullName>
    </submittedName>
</protein>
<dbReference type="EMBL" id="JAGSCS010000006">
    <property type="protein sequence ID" value="MBR0575939.1"/>
    <property type="molecule type" value="Genomic_DNA"/>
</dbReference>
<name>A0A941HQ08_9CLOT</name>
<dbReference type="Pfam" id="PF22692">
    <property type="entry name" value="LlgE_F_G_D1"/>
    <property type="match status" value="1"/>
</dbReference>
<dbReference type="Pfam" id="PF00460">
    <property type="entry name" value="Flg_bb_rod"/>
    <property type="match status" value="1"/>
</dbReference>
<comment type="subcellular location">
    <subcellularLocation>
        <location evidence="2">Bacterial flagellum basal body</location>
    </subcellularLocation>
</comment>
<keyword evidence="7" id="KW-1185">Reference proteome</keyword>
<evidence type="ECO:0000313" key="6">
    <source>
        <dbReference type="EMBL" id="MBR0575939.1"/>
    </source>
</evidence>
<sequence>MIIRSLAQVTAQMNVLQKKQENSAANVANVNTPGYKFQVLLQETQKEYEVHNHTGGRDNNAYQVLGSLSLGTQLGEAYTNFTPGTLTQTGLATDFAIQGKGFFPVALEDNTLGFTRSGSFRTDAEGYLVTPEGYRVLGVDPQGNWQSISTGGNPLVLTAEGQILGTALRLAAVDVADYTQLTLEGGSLFAGETAVIPGEGEILQGYLEGSNVNLLDEMVKMMEVSREFQANQRTLKVLNDTLSKTVNEIGRN</sequence>
<evidence type="ECO:0000313" key="7">
    <source>
        <dbReference type="Proteomes" id="UP000675379"/>
    </source>
</evidence>
<evidence type="ECO:0000256" key="2">
    <source>
        <dbReference type="RuleBase" id="RU362116"/>
    </source>
</evidence>
<dbReference type="SUPFAM" id="SSF117143">
    <property type="entry name" value="Flagellar hook protein flgE"/>
    <property type="match status" value="1"/>
</dbReference>
<evidence type="ECO:0000259" key="5">
    <source>
        <dbReference type="Pfam" id="PF22692"/>
    </source>
</evidence>
<dbReference type="InterPro" id="IPR053967">
    <property type="entry name" value="LlgE_F_G-like_D1"/>
</dbReference>
<comment type="similarity">
    <text evidence="1 2">Belongs to the flagella basal body rod proteins family.</text>
</comment>
<keyword evidence="6" id="KW-0969">Cilium</keyword>
<dbReference type="Proteomes" id="UP000675379">
    <property type="component" value="Unassembled WGS sequence"/>
</dbReference>